<dbReference type="CDD" id="cd01143">
    <property type="entry name" value="YvrC"/>
    <property type="match status" value="2"/>
</dbReference>
<dbReference type="AlphaFoldDB" id="A0A7G2D7B0"/>
<dbReference type="GeneID" id="58918668"/>
<dbReference type="NCBIfam" id="NF038402">
    <property type="entry name" value="TroA_like"/>
    <property type="match status" value="2"/>
</dbReference>
<dbReference type="KEGG" id="tcq:TIRI35C_0927"/>
<dbReference type="RefSeq" id="WP_188201926.1">
    <property type="nucleotide sequence ID" value="NZ_LR881183.1"/>
</dbReference>
<evidence type="ECO:0000256" key="2">
    <source>
        <dbReference type="SAM" id="MobiDB-lite"/>
    </source>
</evidence>
<feature type="domain" description="Fe/B12 periplasmic-binding" evidence="3">
    <location>
        <begin position="78"/>
        <end position="324"/>
    </location>
</feature>
<dbReference type="InterPro" id="IPR054828">
    <property type="entry name" value="Vit_B12_bind_prot"/>
</dbReference>
<keyword evidence="5" id="KW-1185">Reference proteome</keyword>
<gene>
    <name evidence="4" type="ORF">TIRI35C_0927</name>
</gene>
<proteinExistence type="predicted"/>
<reference evidence="4 5" key="1">
    <citation type="submission" date="2020-09" db="EMBL/GenBank/DDBJ databases">
        <authorList>
            <person name="Courtine D."/>
        </authorList>
    </citation>
    <scope>NUCLEOTIDE SEQUENCE [LARGE SCALE GENOMIC DNA]</scope>
    <source>
        <strain evidence="4 5">IRI35c</strain>
    </source>
</reference>
<feature type="compositionally biased region" description="Low complexity" evidence="2">
    <location>
        <begin position="28"/>
        <end position="50"/>
    </location>
</feature>
<dbReference type="Gene3D" id="3.40.50.1980">
    <property type="entry name" value="Nitrogenase molybdenum iron protein domain"/>
    <property type="match status" value="4"/>
</dbReference>
<dbReference type="PROSITE" id="PS50983">
    <property type="entry name" value="FE_B12_PBP"/>
    <property type="match status" value="2"/>
</dbReference>
<dbReference type="PANTHER" id="PTHR30535">
    <property type="entry name" value="VITAMIN B12-BINDING PROTEIN"/>
    <property type="match status" value="1"/>
</dbReference>
<dbReference type="Proteomes" id="UP000516304">
    <property type="component" value="Chromosome TIRI35C"/>
</dbReference>
<evidence type="ECO:0000313" key="4">
    <source>
        <dbReference type="EMBL" id="CAD5244081.1"/>
    </source>
</evidence>
<dbReference type="SUPFAM" id="SSF53807">
    <property type="entry name" value="Helical backbone' metal receptor"/>
    <property type="match status" value="2"/>
</dbReference>
<dbReference type="PANTHER" id="PTHR30535:SF34">
    <property type="entry name" value="MOLYBDATE-BINDING PROTEIN MOLA"/>
    <property type="match status" value="1"/>
</dbReference>
<evidence type="ECO:0000256" key="1">
    <source>
        <dbReference type="ARBA" id="ARBA00022729"/>
    </source>
</evidence>
<sequence length="614" mass="66441">MKRTALLLLVLLIGAVVASGCLNGGGTSTTPRTTPSTTPSKTPTETTTIPTETEKPYYPITVTDFANRTLTIEKPPERVVTLAPSITEDLYYLGLFDRVVGVTDFDDFPAGVANVTRVGGYGQYANLEVIASLNPDLILVDSYSMTILEDLQRIAPVLVVDPHSIDDIPRAVDLLGRVFNAEEGAKRTTAEFQAGVEEISSAVKDEPRLKVFYVVWNNPLMTAGGGTFISDVIKLAGGTNIFNDTTGWPTVSPEQVIERDPDVIILTPHCGMTVQDVYNGPLAGTSAARNGMVYIIENENDLIHPSPRVVRGLETVARLLHPEAFKVEYPLTVTDFAGREVTIESEPMRIVTLAPSITEGLFYIGAGDKVIGVTDYDDFPPAVRNITRIGGYGKYANLEAIASLEPDLILADGFSLEILGSLEKIAPVVVIDPKNLSQVYDALELLGRVTNREEGARAVVAEMKARVAYVTSMVSDQPKVKTFFLLSYYNGYWTSGKGTFIDDLIRLAGGENIFGDVSGWGAASEEQIIARNPEVIIISPNAGIKPEDLCSGPLAEVDAVKNRRVYVLSDENLVVRPGPRIVHGLEEIAEYLHPDVFNLQPQPLACNATAETGG</sequence>
<dbReference type="Pfam" id="PF01497">
    <property type="entry name" value="Peripla_BP_2"/>
    <property type="match status" value="2"/>
</dbReference>
<protein>
    <submittedName>
        <fullName evidence="4">Iron (III) ABC transporter periplasmic-binding protein</fullName>
    </submittedName>
</protein>
<organism evidence="4 5">
    <name type="scientific">Thermococcus camini</name>
    <dbReference type="NCBI Taxonomy" id="2016373"/>
    <lineage>
        <taxon>Archaea</taxon>
        <taxon>Methanobacteriati</taxon>
        <taxon>Methanobacteriota</taxon>
        <taxon>Thermococci</taxon>
        <taxon>Thermococcales</taxon>
        <taxon>Thermococcaceae</taxon>
        <taxon>Thermococcus</taxon>
    </lineage>
</organism>
<feature type="domain" description="Fe/B12 periplasmic-binding" evidence="3">
    <location>
        <begin position="349"/>
        <end position="596"/>
    </location>
</feature>
<accession>A0A7G2D7B0</accession>
<dbReference type="PROSITE" id="PS51257">
    <property type="entry name" value="PROKAR_LIPOPROTEIN"/>
    <property type="match status" value="1"/>
</dbReference>
<keyword evidence="1" id="KW-0732">Signal</keyword>
<evidence type="ECO:0000259" key="3">
    <source>
        <dbReference type="PROSITE" id="PS50983"/>
    </source>
</evidence>
<name>A0A7G2D7B0_9EURY</name>
<dbReference type="InterPro" id="IPR002491">
    <property type="entry name" value="ABC_transptr_periplasmic_BD"/>
</dbReference>
<dbReference type="InterPro" id="IPR050902">
    <property type="entry name" value="ABC_Transporter_SBP"/>
</dbReference>
<feature type="region of interest" description="Disordered" evidence="2">
    <location>
        <begin position="24"/>
        <end position="50"/>
    </location>
</feature>
<evidence type="ECO:0000313" key="5">
    <source>
        <dbReference type="Proteomes" id="UP000516304"/>
    </source>
</evidence>
<dbReference type="EMBL" id="LR881183">
    <property type="protein sequence ID" value="CAD5244081.1"/>
    <property type="molecule type" value="Genomic_DNA"/>
</dbReference>